<name>A0A7R9AK55_9CRUS</name>
<evidence type="ECO:0000256" key="4">
    <source>
        <dbReference type="ARBA" id="ARBA00022989"/>
    </source>
</evidence>
<evidence type="ECO:0000313" key="9">
    <source>
        <dbReference type="EMBL" id="CAD7255265.1"/>
    </source>
</evidence>
<evidence type="ECO:0000313" key="10">
    <source>
        <dbReference type="Proteomes" id="UP000677054"/>
    </source>
</evidence>
<dbReference type="Pfam" id="PF00528">
    <property type="entry name" value="BPD_transp_1"/>
    <property type="match status" value="1"/>
</dbReference>
<organism evidence="9">
    <name type="scientific">Darwinula stevensoni</name>
    <dbReference type="NCBI Taxonomy" id="69355"/>
    <lineage>
        <taxon>Eukaryota</taxon>
        <taxon>Metazoa</taxon>
        <taxon>Ecdysozoa</taxon>
        <taxon>Arthropoda</taxon>
        <taxon>Crustacea</taxon>
        <taxon>Oligostraca</taxon>
        <taxon>Ostracoda</taxon>
        <taxon>Podocopa</taxon>
        <taxon>Podocopida</taxon>
        <taxon>Darwinulocopina</taxon>
        <taxon>Darwinuloidea</taxon>
        <taxon>Darwinulidae</taxon>
        <taxon>Darwinula</taxon>
    </lineage>
</organism>
<dbReference type="PROSITE" id="PS50893">
    <property type="entry name" value="ABC_TRANSPORTER_2"/>
    <property type="match status" value="1"/>
</dbReference>
<feature type="transmembrane region" description="Helical" evidence="6">
    <location>
        <begin position="20"/>
        <end position="40"/>
    </location>
</feature>
<reference evidence="9" key="1">
    <citation type="submission" date="2020-11" db="EMBL/GenBank/DDBJ databases">
        <authorList>
            <person name="Tran Van P."/>
        </authorList>
    </citation>
    <scope>NUCLEOTIDE SEQUENCE</scope>
</reference>
<evidence type="ECO:0000256" key="2">
    <source>
        <dbReference type="ARBA" id="ARBA00022448"/>
    </source>
</evidence>
<feature type="transmembrane region" description="Helical" evidence="6">
    <location>
        <begin position="77"/>
        <end position="99"/>
    </location>
</feature>
<evidence type="ECO:0000259" key="7">
    <source>
        <dbReference type="PROSITE" id="PS50893"/>
    </source>
</evidence>
<dbReference type="InterPro" id="IPR003439">
    <property type="entry name" value="ABC_transporter-like_ATP-bd"/>
</dbReference>
<evidence type="ECO:0000256" key="6">
    <source>
        <dbReference type="SAM" id="Phobius"/>
    </source>
</evidence>
<feature type="domain" description="ABC transmembrane type-1" evidence="8">
    <location>
        <begin position="1"/>
        <end position="95"/>
    </location>
</feature>
<evidence type="ECO:0008006" key="11">
    <source>
        <dbReference type="Google" id="ProtNLM"/>
    </source>
</evidence>
<dbReference type="PROSITE" id="PS00211">
    <property type="entry name" value="ABC_TRANSPORTER_1"/>
    <property type="match status" value="1"/>
</dbReference>
<keyword evidence="4 6" id="KW-1133">Transmembrane helix</keyword>
<evidence type="ECO:0000256" key="5">
    <source>
        <dbReference type="ARBA" id="ARBA00023136"/>
    </source>
</evidence>
<keyword evidence="5 6" id="KW-0472">Membrane</keyword>
<evidence type="ECO:0000256" key="3">
    <source>
        <dbReference type="ARBA" id="ARBA00022692"/>
    </source>
</evidence>
<accession>A0A7R9AK55</accession>
<dbReference type="SUPFAM" id="SSF52540">
    <property type="entry name" value="P-loop containing nucleoside triphosphate hydrolases"/>
    <property type="match status" value="1"/>
</dbReference>
<comment type="subcellular location">
    <subcellularLocation>
        <location evidence="1">Membrane</location>
        <topology evidence="1">Multi-pass membrane protein</topology>
    </subcellularLocation>
</comment>
<gene>
    <name evidence="9" type="ORF">DSTB1V02_LOCUS15010</name>
</gene>
<proteinExistence type="predicted"/>
<keyword evidence="2" id="KW-0813">Transport</keyword>
<dbReference type="SUPFAM" id="SSF161098">
    <property type="entry name" value="MetI-like"/>
    <property type="match status" value="1"/>
</dbReference>
<dbReference type="CDD" id="cd06261">
    <property type="entry name" value="TM_PBP2"/>
    <property type="match status" value="1"/>
</dbReference>
<keyword evidence="3 6" id="KW-0812">Transmembrane</keyword>
<dbReference type="Gene3D" id="1.10.3720.10">
    <property type="entry name" value="MetI-like"/>
    <property type="match status" value="1"/>
</dbReference>
<dbReference type="Proteomes" id="UP000677054">
    <property type="component" value="Unassembled WGS sequence"/>
</dbReference>
<dbReference type="GO" id="GO:0005524">
    <property type="term" value="F:ATP binding"/>
    <property type="evidence" value="ECO:0007669"/>
    <property type="project" value="InterPro"/>
</dbReference>
<keyword evidence="10" id="KW-1185">Reference proteome</keyword>
<dbReference type="InterPro" id="IPR035906">
    <property type="entry name" value="MetI-like_sf"/>
</dbReference>
<evidence type="ECO:0000259" key="8">
    <source>
        <dbReference type="PROSITE" id="PS50928"/>
    </source>
</evidence>
<dbReference type="Gene3D" id="3.40.50.300">
    <property type="entry name" value="P-loop containing nucleotide triphosphate hydrolases"/>
    <property type="match status" value="1"/>
</dbReference>
<dbReference type="InterPro" id="IPR000515">
    <property type="entry name" value="MetI-like"/>
</dbReference>
<dbReference type="EMBL" id="CAJPEV010021169">
    <property type="protein sequence ID" value="CAG0908089.1"/>
    <property type="molecule type" value="Genomic_DNA"/>
</dbReference>
<feature type="domain" description="ABC transporter" evidence="7">
    <location>
        <begin position="119"/>
        <end position="271"/>
    </location>
</feature>
<sequence length="271" mass="29386">MDRSLDEASLMLRSSTTQTLRRIVLPLLKPALISALIYSFVRSMTTISGVIFLATAEFELATVYIIGRAGNGDYGVALAYCTVLILVLSSFAVLTQWLVGERKLGRRKDYKMPNSNAGIVFEKVTKRYGNNPKMPLAVKGVDFSIPKGTLTTILGPSGCGKTTILRMIAGLEMPTSGEIFINGKNVTTLGPAERNVSLVFQSYALFPHMNVVQNVAYGLNMSRVPKKEALSRASETLANVGLVGFNERLPSELSGGQQQRVALARALVLEP</sequence>
<feature type="non-terminal residue" evidence="9">
    <location>
        <position position="1"/>
    </location>
</feature>
<dbReference type="EMBL" id="LR920687">
    <property type="protein sequence ID" value="CAD7255265.1"/>
    <property type="molecule type" value="Genomic_DNA"/>
</dbReference>
<dbReference type="GO" id="GO:0055085">
    <property type="term" value="P:transmembrane transport"/>
    <property type="evidence" value="ECO:0007669"/>
    <property type="project" value="InterPro"/>
</dbReference>
<dbReference type="InterPro" id="IPR017871">
    <property type="entry name" value="ABC_transporter-like_CS"/>
</dbReference>
<dbReference type="PROSITE" id="PS50928">
    <property type="entry name" value="ABC_TM1"/>
    <property type="match status" value="1"/>
</dbReference>
<dbReference type="PANTHER" id="PTHR42781:SF4">
    <property type="entry name" value="SPERMIDINE_PUTRESCINE IMPORT ATP-BINDING PROTEIN POTA"/>
    <property type="match status" value="1"/>
</dbReference>
<feature type="transmembrane region" description="Helical" evidence="6">
    <location>
        <begin position="47"/>
        <end position="65"/>
    </location>
</feature>
<dbReference type="PANTHER" id="PTHR42781">
    <property type="entry name" value="SPERMIDINE/PUTRESCINE IMPORT ATP-BINDING PROTEIN POTA"/>
    <property type="match status" value="1"/>
</dbReference>
<dbReference type="InterPro" id="IPR027417">
    <property type="entry name" value="P-loop_NTPase"/>
</dbReference>
<dbReference type="AlphaFoldDB" id="A0A7R9AK55"/>
<dbReference type="Pfam" id="PF00005">
    <property type="entry name" value="ABC_tran"/>
    <property type="match status" value="1"/>
</dbReference>
<dbReference type="OrthoDB" id="10066718at2759"/>
<dbReference type="GO" id="GO:0016020">
    <property type="term" value="C:membrane"/>
    <property type="evidence" value="ECO:0007669"/>
    <property type="project" value="UniProtKB-SubCell"/>
</dbReference>
<dbReference type="GO" id="GO:0016887">
    <property type="term" value="F:ATP hydrolysis activity"/>
    <property type="evidence" value="ECO:0007669"/>
    <property type="project" value="InterPro"/>
</dbReference>
<protein>
    <recommendedName>
        <fullName evidence="11">ABC transporter domain-containing protein</fullName>
    </recommendedName>
</protein>
<dbReference type="InterPro" id="IPR050093">
    <property type="entry name" value="ABC_SmlMolc_Importer"/>
</dbReference>
<evidence type="ECO:0000256" key="1">
    <source>
        <dbReference type="ARBA" id="ARBA00004141"/>
    </source>
</evidence>